<dbReference type="EnsemblBacteria" id="CAC11606">
    <property type="protein sequence ID" value="CAC11606"/>
    <property type="gene ID" value="CAC11606"/>
</dbReference>
<evidence type="ECO:0000256" key="3">
    <source>
        <dbReference type="ARBA" id="ARBA00022801"/>
    </source>
</evidence>
<dbReference type="InterPro" id="IPR052040">
    <property type="entry name" value="GTPase/Isobutyryl-CoA_mutase"/>
</dbReference>
<dbReference type="STRING" id="273075.gene:9571684"/>
<evidence type="ECO:0000256" key="5">
    <source>
        <dbReference type="ARBA" id="ARBA00023186"/>
    </source>
</evidence>
<keyword evidence="3" id="KW-0378">Hydrolase</keyword>
<dbReference type="FunCoup" id="Q9HKX9">
    <property type="interactions" value="24"/>
</dbReference>
<dbReference type="RefSeq" id="WP_010900891.1">
    <property type="nucleotide sequence ID" value="NC_002578.1"/>
</dbReference>
<dbReference type="AlphaFoldDB" id="Q9HKX9"/>
<dbReference type="InParanoid" id="Q9HKX9"/>
<keyword evidence="7" id="KW-1185">Reference proteome</keyword>
<accession>Q9HKX9</accession>
<reference evidence="6 7" key="1">
    <citation type="journal article" date="2000" name="Nature">
        <title>The genome sequence of the thermoacidophilic scavenger Thermoplasma acidophilum.</title>
        <authorList>
            <person name="Ruepp A."/>
            <person name="Graml W."/>
            <person name="Santos-Martinez M.L."/>
            <person name="Koretke K.K."/>
            <person name="Volker C."/>
            <person name="Mewes H.W."/>
            <person name="Frishman D."/>
            <person name="Stocker S."/>
            <person name="Lupas A.N."/>
            <person name="Baumeister W."/>
        </authorList>
    </citation>
    <scope>NUCLEOTIDE SEQUENCE [LARGE SCALE GENOMIC DNA]</scope>
    <source>
        <strain evidence="7">ATCC 25905 / DSM 1728 / JCM 9062 / NBRC 15155 / AMRC-C165</strain>
    </source>
</reference>
<dbReference type="Pfam" id="PF03308">
    <property type="entry name" value="MeaB"/>
    <property type="match status" value="1"/>
</dbReference>
<dbReference type="GO" id="GO:0003924">
    <property type="term" value="F:GTPase activity"/>
    <property type="evidence" value="ECO:0007669"/>
    <property type="project" value="InterPro"/>
</dbReference>
<sequence length="321" mass="35525">MDTDSIVRGISAGDQRIIARAISIIEEDNDRSYDIIRSIYGMTGRAHIIGITGPPGVGKSTMIGVLSRKLTEMGKKVSILAVDASSPFSGGTILGNRIRMQDTLSRYGIYMRSVSNRGMTGGLSRSTWNIVKVLDAAGSDFIIIETVGAGQSDIDIVYLADTVIVTLAPGLGDSIQAIKSGMMEIGDIFVINKMDREDSFFALKDIMDNVYERNGWMPRVVGTNSLKAEGYDDLIKAIGDHQKFSEMNGDKRRIRYREEVRLALSRIVDRQVWKEFGKILQSGEIDAYYDDHIDPNTVATEIFMHNGEMPQGHSVEKRIGF</sequence>
<evidence type="ECO:0000256" key="4">
    <source>
        <dbReference type="ARBA" id="ARBA00023134"/>
    </source>
</evidence>
<keyword evidence="4" id="KW-0342">GTP-binding</keyword>
<proteinExistence type="inferred from homology"/>
<keyword evidence="2" id="KW-0547">Nucleotide-binding</keyword>
<dbReference type="InterPro" id="IPR027417">
    <property type="entry name" value="P-loop_NTPase"/>
</dbReference>
<keyword evidence="5" id="KW-0143">Chaperone</keyword>
<dbReference type="GO" id="GO:0005525">
    <property type="term" value="F:GTP binding"/>
    <property type="evidence" value="ECO:0007669"/>
    <property type="project" value="UniProtKB-KW"/>
</dbReference>
<dbReference type="InterPro" id="IPR005129">
    <property type="entry name" value="GTPase_ArgK"/>
</dbReference>
<dbReference type="Gene3D" id="3.40.50.300">
    <property type="entry name" value="P-loop containing nucleotide triphosphate hydrolases"/>
    <property type="match status" value="1"/>
</dbReference>
<dbReference type="NCBIfam" id="TIGR00750">
    <property type="entry name" value="lao"/>
    <property type="match status" value="1"/>
</dbReference>
<evidence type="ECO:0000313" key="6">
    <source>
        <dbReference type="EMBL" id="CAC11606.1"/>
    </source>
</evidence>
<evidence type="ECO:0000313" key="7">
    <source>
        <dbReference type="Proteomes" id="UP000001024"/>
    </source>
</evidence>
<name>Q9HKX9_THEAC</name>
<dbReference type="PANTHER" id="PTHR43087">
    <property type="entry name" value="LYSINE/ARGININE/ORNITHINE TRANSPORT SYSTEM KINASE"/>
    <property type="match status" value="1"/>
</dbReference>
<dbReference type="KEGG" id="tac:Ta0464"/>
<dbReference type="Proteomes" id="UP000001024">
    <property type="component" value="Chromosome"/>
</dbReference>
<dbReference type="PANTHER" id="PTHR43087:SF1">
    <property type="entry name" value="LAO_AO TRANSPORT SYSTEM ATPASE"/>
    <property type="match status" value="1"/>
</dbReference>
<protein>
    <submittedName>
        <fullName evidence="6">Uncharacterized protein</fullName>
    </submittedName>
</protein>
<evidence type="ECO:0000256" key="2">
    <source>
        <dbReference type="ARBA" id="ARBA00022741"/>
    </source>
</evidence>
<organism evidence="6 7">
    <name type="scientific">Thermoplasma acidophilum (strain ATCC 25905 / DSM 1728 / JCM 9062 / NBRC 15155 / AMRC-C165)</name>
    <dbReference type="NCBI Taxonomy" id="273075"/>
    <lineage>
        <taxon>Archaea</taxon>
        <taxon>Methanobacteriati</taxon>
        <taxon>Thermoplasmatota</taxon>
        <taxon>Thermoplasmata</taxon>
        <taxon>Thermoplasmatales</taxon>
        <taxon>Thermoplasmataceae</taxon>
        <taxon>Thermoplasma</taxon>
    </lineage>
</organism>
<dbReference type="HOGENOM" id="CLU_043725_1_0_2"/>
<dbReference type="eggNOG" id="arCOG01226">
    <property type="taxonomic scope" value="Archaea"/>
</dbReference>
<dbReference type="EMBL" id="AL445064">
    <property type="protein sequence ID" value="CAC11606.1"/>
    <property type="molecule type" value="Genomic_DNA"/>
</dbReference>
<comment type="similarity">
    <text evidence="1">Belongs to the SIMIBI class G3E GTPase family. ArgK/MeaB subfamily.</text>
</comment>
<gene>
    <name evidence="6" type="ordered locus">Ta0464</name>
</gene>
<evidence type="ECO:0000256" key="1">
    <source>
        <dbReference type="ARBA" id="ARBA00009625"/>
    </source>
</evidence>
<dbReference type="PaxDb" id="273075-Ta0464"/>
<dbReference type="SUPFAM" id="SSF52540">
    <property type="entry name" value="P-loop containing nucleoside triphosphate hydrolases"/>
    <property type="match status" value="1"/>
</dbReference>
<dbReference type="OrthoDB" id="21324at2157"/>